<sequence>MGAPRVLDAVRSRAWYNGKAEGSLVLLFHPNGTGSGGAVGITASTRIIWQEGPARTDRTGFAGASVAVAAAVRTRPDQVVALAVLAIDEIGENRGIEARIVELETQIIAALVGAPGPSRPDLDLMRSTA</sequence>
<evidence type="ECO:0000313" key="2">
    <source>
        <dbReference type="Proteomes" id="UP000075538"/>
    </source>
</evidence>
<reference evidence="1 2" key="1">
    <citation type="submission" date="2015-06" db="EMBL/GenBank/DDBJ databases">
        <title>Improved classification and identification of acetic acid bacteria using matrix-assisted laser desorption/ionization time-of-flight mass spectrometry; Gluconobacter nephelii and Gluconobacter uchimurae are later heterotypic synonyms of Gluconobacter japonicus and Gluconobacter oxydans, respectively.</title>
        <authorList>
            <person name="Li L."/>
            <person name="Cleenwerck I."/>
            <person name="De Vuyst L."/>
            <person name="Vandamme P."/>
        </authorList>
    </citation>
    <scope>NUCLEOTIDE SEQUENCE [LARGE SCALE GENOMIC DNA]</scope>
    <source>
        <strain evidence="1 2">LMG 1604</strain>
    </source>
</reference>
<dbReference type="Proteomes" id="UP000075538">
    <property type="component" value="Unassembled WGS sequence"/>
</dbReference>
<name>A0A149V0E7_9PROT</name>
<comment type="caution">
    <text evidence="1">The sequence shown here is derived from an EMBL/GenBank/DDBJ whole genome shotgun (WGS) entry which is preliminary data.</text>
</comment>
<dbReference type="PATRIC" id="fig|178901.15.peg.3207"/>
<dbReference type="AlphaFoldDB" id="A0A149V0E7"/>
<protein>
    <submittedName>
        <fullName evidence="1">Uncharacterized protein</fullName>
    </submittedName>
</protein>
<accession>A0A149V0E7</accession>
<dbReference type="EMBL" id="LHZZ01000646">
    <property type="protein sequence ID" value="KXV73648.1"/>
    <property type="molecule type" value="Genomic_DNA"/>
</dbReference>
<evidence type="ECO:0000313" key="1">
    <source>
        <dbReference type="EMBL" id="KXV73648.1"/>
    </source>
</evidence>
<proteinExistence type="predicted"/>
<gene>
    <name evidence="1" type="ORF">AD953_15470</name>
</gene>
<organism evidence="1 2">
    <name type="scientific">Acetobacter malorum</name>
    <dbReference type="NCBI Taxonomy" id="178901"/>
    <lineage>
        <taxon>Bacteria</taxon>
        <taxon>Pseudomonadati</taxon>
        <taxon>Pseudomonadota</taxon>
        <taxon>Alphaproteobacteria</taxon>
        <taxon>Acetobacterales</taxon>
        <taxon>Acetobacteraceae</taxon>
        <taxon>Acetobacter</taxon>
    </lineage>
</organism>